<dbReference type="PROSITE" id="PS50014">
    <property type="entry name" value="BROMODOMAIN_2"/>
    <property type="match status" value="3"/>
</dbReference>
<evidence type="ECO:0000256" key="5">
    <source>
        <dbReference type="ARBA" id="ARBA00023117"/>
    </source>
</evidence>
<dbReference type="InterPro" id="IPR009071">
    <property type="entry name" value="HMG_box_dom"/>
</dbReference>
<dbReference type="InterPro" id="IPR036910">
    <property type="entry name" value="HMG_box_dom_sf"/>
</dbReference>
<reference evidence="15 16" key="2">
    <citation type="submission" date="2018-11" db="EMBL/GenBank/DDBJ databases">
        <authorList>
            <consortium name="Pathogen Informatics"/>
        </authorList>
    </citation>
    <scope>NUCLEOTIDE SEQUENCE [LARGE SCALE GENOMIC DNA]</scope>
</reference>
<evidence type="ECO:0000259" key="14">
    <source>
        <dbReference type="PROSITE" id="PS51038"/>
    </source>
</evidence>
<dbReference type="PRINTS" id="PR00503">
    <property type="entry name" value="BROMODOMAIN"/>
</dbReference>
<feature type="coiled-coil region" evidence="10">
    <location>
        <begin position="895"/>
        <end position="922"/>
    </location>
</feature>
<dbReference type="Gene3D" id="2.30.30.490">
    <property type="match status" value="2"/>
</dbReference>
<dbReference type="InterPro" id="IPR037382">
    <property type="entry name" value="Rsc/polybromo"/>
</dbReference>
<dbReference type="InterPro" id="IPR001487">
    <property type="entry name" value="Bromodomain"/>
</dbReference>
<evidence type="ECO:0000256" key="9">
    <source>
        <dbReference type="PROSITE-ProRule" id="PRU00267"/>
    </source>
</evidence>
<reference evidence="17" key="1">
    <citation type="submission" date="2016-06" db="UniProtKB">
        <authorList>
            <consortium name="WormBaseParasite"/>
        </authorList>
    </citation>
    <scope>IDENTIFICATION</scope>
</reference>
<dbReference type="GO" id="GO:0006368">
    <property type="term" value="P:transcription elongation by RNA polymerase II"/>
    <property type="evidence" value="ECO:0007669"/>
    <property type="project" value="TreeGrafter"/>
</dbReference>
<dbReference type="InterPro" id="IPR001025">
    <property type="entry name" value="BAH_dom"/>
</dbReference>
<dbReference type="AlphaFoldDB" id="A0A183IBX9"/>
<keyword evidence="16" id="KW-1185">Reference proteome</keyword>
<evidence type="ECO:0000256" key="8">
    <source>
        <dbReference type="PROSITE-ProRule" id="PRU00035"/>
    </source>
</evidence>
<dbReference type="Gene3D" id="3.30.160.60">
    <property type="entry name" value="Classic Zinc Finger"/>
    <property type="match status" value="1"/>
</dbReference>
<dbReference type="SMART" id="SM00355">
    <property type="entry name" value="ZnF_C2H2"/>
    <property type="match status" value="2"/>
</dbReference>
<dbReference type="Gene3D" id="1.20.920.10">
    <property type="entry name" value="Bromodomain-like"/>
    <property type="match status" value="4"/>
</dbReference>
<dbReference type="InterPro" id="IPR013087">
    <property type="entry name" value="Znf_C2H2_type"/>
</dbReference>
<dbReference type="Pfam" id="PF01426">
    <property type="entry name" value="BAH"/>
    <property type="match status" value="2"/>
</dbReference>
<dbReference type="InterPro" id="IPR018359">
    <property type="entry name" value="Bromodomain_CS"/>
</dbReference>
<dbReference type="PROSITE" id="PS50118">
    <property type="entry name" value="HMG_BOX_2"/>
    <property type="match status" value="1"/>
</dbReference>
<dbReference type="InterPro" id="IPR043151">
    <property type="entry name" value="BAH_sf"/>
</dbReference>
<dbReference type="PROSITE" id="PS00028">
    <property type="entry name" value="ZINC_FINGER_C2H2_1"/>
    <property type="match status" value="1"/>
</dbReference>
<comment type="subcellular location">
    <subcellularLocation>
        <location evidence="1">Nucleus</location>
    </subcellularLocation>
</comment>
<keyword evidence="3" id="KW-0156">Chromatin regulator</keyword>
<evidence type="ECO:0000256" key="11">
    <source>
        <dbReference type="SAM" id="MobiDB-lite"/>
    </source>
</evidence>
<feature type="DNA-binding region" description="HMG box" evidence="9">
    <location>
        <begin position="856"/>
        <end position="924"/>
    </location>
</feature>
<dbReference type="Proteomes" id="UP000270296">
    <property type="component" value="Unassembled WGS sequence"/>
</dbReference>
<dbReference type="PROSITE" id="PS51038">
    <property type="entry name" value="BAH"/>
    <property type="match status" value="2"/>
</dbReference>
<dbReference type="FunFam" id="1.20.920.10:FF:000006">
    <property type="entry name" value="protein polybromo-1 isoform X1"/>
    <property type="match status" value="1"/>
</dbReference>
<keyword evidence="9" id="KW-0238">DNA-binding</keyword>
<dbReference type="InterPro" id="IPR036427">
    <property type="entry name" value="Bromodomain-like_sf"/>
</dbReference>
<evidence type="ECO:0000259" key="12">
    <source>
        <dbReference type="PROSITE" id="PS50014"/>
    </source>
</evidence>
<dbReference type="PROSITE" id="PS00633">
    <property type="entry name" value="BROMODOMAIN_1"/>
    <property type="match status" value="2"/>
</dbReference>
<dbReference type="OrthoDB" id="10009055at2759"/>
<dbReference type="GO" id="GO:0003677">
    <property type="term" value="F:DNA binding"/>
    <property type="evidence" value="ECO:0007669"/>
    <property type="project" value="UniProtKB-UniRule"/>
</dbReference>
<keyword evidence="2" id="KW-0677">Repeat</keyword>
<evidence type="ECO:0000256" key="6">
    <source>
        <dbReference type="ARBA" id="ARBA00023163"/>
    </source>
</evidence>
<evidence type="ECO:0000256" key="1">
    <source>
        <dbReference type="ARBA" id="ARBA00004123"/>
    </source>
</evidence>
<evidence type="ECO:0000313" key="15">
    <source>
        <dbReference type="EMBL" id="VDO93281.1"/>
    </source>
</evidence>
<evidence type="ECO:0000313" key="16">
    <source>
        <dbReference type="Proteomes" id="UP000270296"/>
    </source>
</evidence>
<dbReference type="SUPFAM" id="SSF47095">
    <property type="entry name" value="HMG-box"/>
    <property type="match status" value="1"/>
</dbReference>
<feature type="domain" description="Bromo" evidence="12">
    <location>
        <begin position="47"/>
        <end position="117"/>
    </location>
</feature>
<accession>A0A183IBX9</accession>
<evidence type="ECO:0000313" key="17">
    <source>
        <dbReference type="WBParaSite" id="SBAD_0000116001-mRNA-1"/>
    </source>
</evidence>
<dbReference type="CDD" id="cd05515">
    <property type="entry name" value="Bromo_polybromo_V"/>
    <property type="match status" value="1"/>
</dbReference>
<keyword evidence="10" id="KW-0175">Coiled coil</keyword>
<dbReference type="GO" id="GO:0016586">
    <property type="term" value="C:RSC-type complex"/>
    <property type="evidence" value="ECO:0007669"/>
    <property type="project" value="InterPro"/>
</dbReference>
<dbReference type="GO" id="GO:0006338">
    <property type="term" value="P:chromatin remodeling"/>
    <property type="evidence" value="ECO:0007669"/>
    <property type="project" value="InterPro"/>
</dbReference>
<feature type="region of interest" description="Disordered" evidence="11">
    <location>
        <begin position="1034"/>
        <end position="1064"/>
    </location>
</feature>
<dbReference type="PANTHER" id="PTHR16062">
    <property type="entry name" value="SWI/SNF-RELATED"/>
    <property type="match status" value="1"/>
</dbReference>
<dbReference type="SMART" id="SM00297">
    <property type="entry name" value="BROMO"/>
    <property type="match status" value="2"/>
</dbReference>
<keyword evidence="6" id="KW-0804">Transcription</keyword>
<sequence>MSYFMINKKLKNNEYVDLASFLHDFSLMFSNAKAYNIEGSDIYVSEDGRWLAEAFVEKPSKKMYPDYYQVIPEPIDLKMIRSNIDNDKYPSTNVLAADFDLMFSNARHYNEENSKIYDDANTLDALFKHVRKQIGFVESPAVARERNSSRRSGAIGLKELMATSRGRSGSYSSDTNSYSGRKAVCGSFASSDKLWKLFLAIKNYADSKSRILSSIFLKLPSKNDYPDYYEVIKKPIDLQKIHSRLSNGQYENLDALVADFALMFDNACKYNDPDSRIYKDALTLQRVLLQKKSELQENELLGKVIDVQSAVQELLARIFITVYNHQDEDGRCYSDSLAEVQESALHSPSERMPTTLDQIKKNLDKVIFTSNGCFFSYLIRFQRRYKRLDCFQNDMFHVLNRAKNLSSVESQVYEDACELMYSFVKTRDELCKNGEWFSSPCFSVTERDEGDTEVRSIEVNGRRYAIGDFIYVKPTEENLSPHIMHLQEIWMGTEKGKCICVGNWYFRPYETFHLATRKFLEKVLRALFSLFLLQEVFRTDFYDKIDPSRIMGRCYVMFVKDFFQCRAKVRVSKFFPLHFNMPTHGFEDKDIYVCESKYLGRVRHFKKLKSWDLGQHENTVEFEERSVPLQPTRVPSVFVTESRQIPSASETKEDMDYSTIDVERSEVLAKTGISEQQQEYEQLCYNGSWYKLGDFVYISSDKALPDILRIERLWKSEGEPLISGTWFLRPDEVDHEPTRLFYKKELFAIDRNVATTLAKVTGRCAVLTYRDYCRSKLIFDGHFLKLYLIFKLSADVVEDEVYYFKKQVTPEKEASPFLMKRDLSYDPAADINETSTEIESSETSILKGIHITPKLTARSKSGYILFSAVVRKRIMAENPECSFGDISKIVGSEWKKLSEEDKKRYEEEAQRIAEERMKADAAKGGRFHLLPGQIRVYCCRWKDCDYQFEALDQLNEHITNCHTSQIVECGDNQFVCLWQTCAKYRKEGKPFPSLPRLHRHIKEKHLPTAVKCMYPPNKSRHYVPLSAPFSPGSSCLNNSQNSQGSTAVTPQSSPQVQISTSTPGQQTMCFQQSSGQLTTGSSHVLVDSQGNVIQNSSVLVYQVKSPAHPPMSQMREVTPLTPVSQANPPAPILTDSTFHGVDPGRCVVQSFDKPQPVFVSPPPQRIRRVLHSQSYLKYSVNFR</sequence>
<keyword evidence="4" id="KW-0805">Transcription regulation</keyword>
<evidence type="ECO:0000256" key="4">
    <source>
        <dbReference type="ARBA" id="ARBA00023015"/>
    </source>
</evidence>
<dbReference type="Gene3D" id="1.10.30.10">
    <property type="entry name" value="High mobility group box domain"/>
    <property type="match status" value="1"/>
</dbReference>
<protein>
    <submittedName>
        <fullName evidence="17">Protein polybromo-1</fullName>
    </submittedName>
</protein>
<dbReference type="Pfam" id="PF00439">
    <property type="entry name" value="Bromodomain"/>
    <property type="match status" value="3"/>
</dbReference>
<dbReference type="GO" id="GO:0003682">
    <property type="term" value="F:chromatin binding"/>
    <property type="evidence" value="ECO:0007669"/>
    <property type="project" value="InterPro"/>
</dbReference>
<keyword evidence="5 8" id="KW-0103">Bromodomain</keyword>
<dbReference type="SMART" id="SM00398">
    <property type="entry name" value="HMG"/>
    <property type="match status" value="1"/>
</dbReference>
<dbReference type="PANTHER" id="PTHR16062:SF19">
    <property type="entry name" value="PROTEIN POLYBROMO-1"/>
    <property type="match status" value="1"/>
</dbReference>
<feature type="domain" description="BAH" evidence="14">
    <location>
        <begin position="462"/>
        <end position="609"/>
    </location>
</feature>
<proteinExistence type="predicted"/>
<evidence type="ECO:0000256" key="7">
    <source>
        <dbReference type="ARBA" id="ARBA00023242"/>
    </source>
</evidence>
<dbReference type="WBParaSite" id="SBAD_0000116001-mRNA-1">
    <property type="protein sequence ID" value="SBAD_0000116001-mRNA-1"/>
    <property type="gene ID" value="SBAD_0000116001"/>
</dbReference>
<dbReference type="EMBL" id="UZAM01006717">
    <property type="protein sequence ID" value="VDO93281.1"/>
    <property type="molecule type" value="Genomic_DNA"/>
</dbReference>
<gene>
    <name evidence="15" type="ORF">SBAD_LOCUS1123</name>
</gene>
<evidence type="ECO:0000259" key="13">
    <source>
        <dbReference type="PROSITE" id="PS50118"/>
    </source>
</evidence>
<feature type="domain" description="HMG box" evidence="13">
    <location>
        <begin position="856"/>
        <end position="924"/>
    </location>
</feature>
<keyword evidence="7 9" id="KW-0539">Nucleus</keyword>
<name>A0A183IBX9_9BILA</name>
<dbReference type="CDD" id="cd21984">
    <property type="entry name" value="HMG-box_PB1"/>
    <property type="match status" value="1"/>
</dbReference>
<evidence type="ECO:0000256" key="3">
    <source>
        <dbReference type="ARBA" id="ARBA00022853"/>
    </source>
</evidence>
<evidence type="ECO:0000256" key="2">
    <source>
        <dbReference type="ARBA" id="ARBA00022737"/>
    </source>
</evidence>
<organism evidence="17">
    <name type="scientific">Soboliphyme baturini</name>
    <dbReference type="NCBI Taxonomy" id="241478"/>
    <lineage>
        <taxon>Eukaryota</taxon>
        <taxon>Metazoa</taxon>
        <taxon>Ecdysozoa</taxon>
        <taxon>Nematoda</taxon>
        <taxon>Enoplea</taxon>
        <taxon>Dorylaimia</taxon>
        <taxon>Dioctophymatida</taxon>
        <taxon>Dioctophymatoidea</taxon>
        <taxon>Soboliphymatidae</taxon>
        <taxon>Soboliphyme</taxon>
    </lineage>
</organism>
<dbReference type="SMART" id="SM00439">
    <property type="entry name" value="BAH"/>
    <property type="match status" value="2"/>
</dbReference>
<evidence type="ECO:0000256" key="10">
    <source>
        <dbReference type="SAM" id="Coils"/>
    </source>
</evidence>
<dbReference type="Pfam" id="PF00505">
    <property type="entry name" value="HMG_box"/>
    <property type="match status" value="1"/>
</dbReference>
<dbReference type="InterPro" id="IPR037968">
    <property type="entry name" value="PBRM1_BD5"/>
</dbReference>
<feature type="domain" description="Bromo" evidence="12">
    <location>
        <begin position="1"/>
        <end position="43"/>
    </location>
</feature>
<dbReference type="SUPFAM" id="SSF47370">
    <property type="entry name" value="Bromodomain"/>
    <property type="match status" value="4"/>
</dbReference>
<feature type="domain" description="BAH" evidence="14">
    <location>
        <begin position="688"/>
        <end position="819"/>
    </location>
</feature>
<feature type="domain" description="Bromo" evidence="12">
    <location>
        <begin position="208"/>
        <end position="278"/>
    </location>
</feature>